<gene>
    <name evidence="8" type="ORF">IAR55_004158</name>
</gene>
<dbReference type="GO" id="GO:0005524">
    <property type="term" value="F:ATP binding"/>
    <property type="evidence" value="ECO:0007669"/>
    <property type="project" value="UniProtKB-KW"/>
</dbReference>
<feature type="region of interest" description="Disordered" evidence="6">
    <location>
        <begin position="325"/>
        <end position="358"/>
    </location>
</feature>
<evidence type="ECO:0000313" key="9">
    <source>
        <dbReference type="Proteomes" id="UP001388673"/>
    </source>
</evidence>
<dbReference type="InterPro" id="IPR050108">
    <property type="entry name" value="CDK"/>
</dbReference>
<sequence>MSTIALPMAHAELSTREGRRATLFAYHCPSRYSPSSEGVNTVRDDDTAIDHAGGIPRWRGIKVVHAPRNGKTRGSKPHNVKREVEILGRIKHENIVKLLEYVYDDRRIEHRLYLPLFVMTLTELFQDSSFPFLYPPPPPSRRKPISVTDTHDERLSSSGEDLVPTILSFQLLSAIAFLHSNEPEPICHRDINPSNVLLDVRGDLKLVDFGTVWMDELPDRNDDGYGNSKGEDGMGYGRGHIKEKSTTRSDGRDGLWDHRAWNEDEEEDWEELRGSMCCDVGTGPYRAPELLFSPTGYDPIPLDLWSAGVIISQFFTPFSTSGINGDDDGYHSDEHDPLEHEESISARSGPGRKGERKPLFESEFGSLGLAASIFKTLGTPTDDNWPTFHQLPDAGKIDFPPAIPIPRRSLLPDLSHTGESAPHVLSIIDGLLRLDPAQRISAKDALKSPWLDRVRDDESRLAMAQYRAMIRPWIDDGLERYAHLANDSRAE</sequence>
<organism evidence="8 9">
    <name type="scientific">Kwoniella newhampshirensis</name>
    <dbReference type="NCBI Taxonomy" id="1651941"/>
    <lineage>
        <taxon>Eukaryota</taxon>
        <taxon>Fungi</taxon>
        <taxon>Dikarya</taxon>
        <taxon>Basidiomycota</taxon>
        <taxon>Agaricomycotina</taxon>
        <taxon>Tremellomycetes</taxon>
        <taxon>Tremellales</taxon>
        <taxon>Cryptococcaceae</taxon>
        <taxon>Kwoniella</taxon>
    </lineage>
</organism>
<keyword evidence="9" id="KW-1185">Reference proteome</keyword>
<evidence type="ECO:0000256" key="3">
    <source>
        <dbReference type="ARBA" id="ARBA00022741"/>
    </source>
</evidence>
<keyword evidence="4" id="KW-0418">Kinase</keyword>
<keyword evidence="2" id="KW-0808">Transferase</keyword>
<evidence type="ECO:0000256" key="1">
    <source>
        <dbReference type="ARBA" id="ARBA00022527"/>
    </source>
</evidence>
<dbReference type="GO" id="GO:0008024">
    <property type="term" value="C:cyclin/CDK positive transcription elongation factor complex"/>
    <property type="evidence" value="ECO:0007669"/>
    <property type="project" value="TreeGrafter"/>
</dbReference>
<dbReference type="EMBL" id="JBCAWK010000007">
    <property type="protein sequence ID" value="KAK8853451.1"/>
    <property type="molecule type" value="Genomic_DNA"/>
</dbReference>
<keyword evidence="5" id="KW-0067">ATP-binding</keyword>
<comment type="caution">
    <text evidence="8">The sequence shown here is derived from an EMBL/GenBank/DDBJ whole genome shotgun (WGS) entry which is preliminary data.</text>
</comment>
<dbReference type="PANTHER" id="PTHR24056:SF546">
    <property type="entry name" value="CYCLIN-DEPENDENT KINASE 12"/>
    <property type="match status" value="1"/>
</dbReference>
<dbReference type="Gene3D" id="1.10.510.10">
    <property type="entry name" value="Transferase(Phosphotransferase) domain 1"/>
    <property type="match status" value="1"/>
</dbReference>
<dbReference type="SMART" id="SM00220">
    <property type="entry name" value="S_TKc"/>
    <property type="match status" value="1"/>
</dbReference>
<dbReference type="GO" id="GO:0030332">
    <property type="term" value="F:cyclin binding"/>
    <property type="evidence" value="ECO:0007669"/>
    <property type="project" value="TreeGrafter"/>
</dbReference>
<evidence type="ECO:0000313" key="8">
    <source>
        <dbReference type="EMBL" id="KAK8853451.1"/>
    </source>
</evidence>
<proteinExistence type="predicted"/>
<evidence type="ECO:0000256" key="4">
    <source>
        <dbReference type="ARBA" id="ARBA00022777"/>
    </source>
</evidence>
<dbReference type="Proteomes" id="UP001388673">
    <property type="component" value="Unassembled WGS sequence"/>
</dbReference>
<evidence type="ECO:0000256" key="2">
    <source>
        <dbReference type="ARBA" id="ARBA00022679"/>
    </source>
</evidence>
<dbReference type="Pfam" id="PF00069">
    <property type="entry name" value="Pkinase"/>
    <property type="match status" value="2"/>
</dbReference>
<dbReference type="PANTHER" id="PTHR24056">
    <property type="entry name" value="CELL DIVISION PROTEIN KINASE"/>
    <property type="match status" value="1"/>
</dbReference>
<accession>A0AAW0YZ27</accession>
<dbReference type="InterPro" id="IPR011009">
    <property type="entry name" value="Kinase-like_dom_sf"/>
</dbReference>
<dbReference type="GO" id="GO:0032968">
    <property type="term" value="P:positive regulation of transcription elongation by RNA polymerase II"/>
    <property type="evidence" value="ECO:0007669"/>
    <property type="project" value="TreeGrafter"/>
</dbReference>
<protein>
    <recommendedName>
        <fullName evidence="7">Protein kinase domain-containing protein</fullName>
    </recommendedName>
</protein>
<reference evidence="8 9" key="1">
    <citation type="journal article" date="2024" name="bioRxiv">
        <title>Comparative genomics of Cryptococcus and Kwoniella reveals pathogenesis evolution and contrasting karyotype dynamics via intercentromeric recombination or chromosome fusion.</title>
        <authorList>
            <person name="Coelho M.A."/>
            <person name="David-Palma M."/>
            <person name="Shea T."/>
            <person name="Bowers K."/>
            <person name="McGinley-Smith S."/>
            <person name="Mohammad A.W."/>
            <person name="Gnirke A."/>
            <person name="Yurkov A.M."/>
            <person name="Nowrousian M."/>
            <person name="Sun S."/>
            <person name="Cuomo C.A."/>
            <person name="Heitman J."/>
        </authorList>
    </citation>
    <scope>NUCLEOTIDE SEQUENCE [LARGE SCALE GENOMIC DNA]</scope>
    <source>
        <strain evidence="8 9">CBS 13917</strain>
    </source>
</reference>
<dbReference type="GO" id="GO:0008353">
    <property type="term" value="F:RNA polymerase II CTD heptapeptide repeat kinase activity"/>
    <property type="evidence" value="ECO:0007669"/>
    <property type="project" value="TreeGrafter"/>
</dbReference>
<dbReference type="GeneID" id="92181416"/>
<dbReference type="RefSeq" id="XP_066802637.1">
    <property type="nucleotide sequence ID" value="XM_066947258.1"/>
</dbReference>
<evidence type="ECO:0000256" key="5">
    <source>
        <dbReference type="ARBA" id="ARBA00022840"/>
    </source>
</evidence>
<dbReference type="InterPro" id="IPR000719">
    <property type="entry name" value="Prot_kinase_dom"/>
</dbReference>
<keyword evidence="3" id="KW-0547">Nucleotide-binding</keyword>
<feature type="compositionally biased region" description="Basic and acidic residues" evidence="6">
    <location>
        <begin position="240"/>
        <end position="249"/>
    </location>
</feature>
<evidence type="ECO:0000256" key="6">
    <source>
        <dbReference type="SAM" id="MobiDB-lite"/>
    </source>
</evidence>
<dbReference type="PROSITE" id="PS50011">
    <property type="entry name" value="PROTEIN_KINASE_DOM"/>
    <property type="match status" value="1"/>
</dbReference>
<dbReference type="KEGG" id="kne:92181416"/>
<feature type="region of interest" description="Disordered" evidence="6">
    <location>
        <begin position="137"/>
        <end position="157"/>
    </location>
</feature>
<keyword evidence="1" id="KW-0723">Serine/threonine-protein kinase</keyword>
<dbReference type="SUPFAM" id="SSF56112">
    <property type="entry name" value="Protein kinase-like (PK-like)"/>
    <property type="match status" value="1"/>
</dbReference>
<evidence type="ECO:0000259" key="7">
    <source>
        <dbReference type="PROSITE" id="PS50011"/>
    </source>
</evidence>
<feature type="region of interest" description="Disordered" evidence="6">
    <location>
        <begin position="223"/>
        <end position="249"/>
    </location>
</feature>
<name>A0AAW0YZ27_9TREE</name>
<dbReference type="AlphaFoldDB" id="A0AAW0YZ27"/>
<dbReference type="Gene3D" id="3.30.200.20">
    <property type="entry name" value="Phosphorylase Kinase, domain 1"/>
    <property type="match status" value="1"/>
</dbReference>
<feature type="domain" description="Protein kinase" evidence="7">
    <location>
        <begin position="11"/>
        <end position="451"/>
    </location>
</feature>
<feature type="compositionally biased region" description="Basic and acidic residues" evidence="6">
    <location>
        <begin position="328"/>
        <end position="344"/>
    </location>
</feature>